<sequence length="213" mass="23629">MSRKCAGSAIVTMEHGTALQYVMRNPAVDVPRLILGIAEGVQYLHTKGIVHSDIKSVRSLSASWRNAVAHIYLQGQRTHLAGSGYNIDTQSTSGGVKGSARWNLTYGRSELLTKKRPYHELANDLQVISAICNGCLPKTPEDFHTWPLSNQSAWELCNSCWSKDPSDRPGLQVIVWMLKATRVGNVVIMNTQLVCRELASMPFNKVRPKEINV</sequence>
<dbReference type="InterPro" id="IPR051681">
    <property type="entry name" value="Ser/Thr_Kinases-Pseudokinases"/>
</dbReference>
<dbReference type="GO" id="GO:0004674">
    <property type="term" value="F:protein serine/threonine kinase activity"/>
    <property type="evidence" value="ECO:0007669"/>
    <property type="project" value="TreeGrafter"/>
</dbReference>
<dbReference type="AlphaFoldDB" id="R7SGL4"/>
<organism evidence="1 2">
    <name type="scientific">Fomitiporia mediterranea (strain MF3/22)</name>
    <name type="common">Grapevine white-rot fungus</name>
    <dbReference type="NCBI Taxonomy" id="694068"/>
    <lineage>
        <taxon>Eukaryota</taxon>
        <taxon>Fungi</taxon>
        <taxon>Dikarya</taxon>
        <taxon>Basidiomycota</taxon>
        <taxon>Agaricomycotina</taxon>
        <taxon>Agaricomycetes</taxon>
        <taxon>Hymenochaetales</taxon>
        <taxon>Hymenochaetaceae</taxon>
        <taxon>Fomitiporia</taxon>
    </lineage>
</organism>
<accession>R7SGL4</accession>
<dbReference type="Proteomes" id="UP000053630">
    <property type="component" value="Unassembled WGS sequence"/>
</dbReference>
<dbReference type="Gene3D" id="1.10.510.10">
    <property type="entry name" value="Transferase(Phosphotransferase) domain 1"/>
    <property type="match status" value="2"/>
</dbReference>
<evidence type="ECO:0008006" key="3">
    <source>
        <dbReference type="Google" id="ProtNLM"/>
    </source>
</evidence>
<evidence type="ECO:0000313" key="1">
    <source>
        <dbReference type="EMBL" id="EJC97565.1"/>
    </source>
</evidence>
<name>R7SGL4_FOMME</name>
<evidence type="ECO:0000313" key="2">
    <source>
        <dbReference type="Proteomes" id="UP000053630"/>
    </source>
</evidence>
<proteinExistence type="predicted"/>
<dbReference type="OrthoDB" id="4062651at2759"/>
<gene>
    <name evidence="1" type="ORF">FOMMEDRAFT_162869</name>
</gene>
<dbReference type="GeneID" id="18675917"/>
<dbReference type="EMBL" id="JH718065">
    <property type="protein sequence ID" value="EJC97565.1"/>
    <property type="molecule type" value="Genomic_DNA"/>
</dbReference>
<keyword evidence="2" id="KW-1185">Reference proteome</keyword>
<dbReference type="RefSeq" id="XP_007272172.1">
    <property type="nucleotide sequence ID" value="XM_007272110.1"/>
</dbReference>
<dbReference type="InterPro" id="IPR011009">
    <property type="entry name" value="Kinase-like_dom_sf"/>
</dbReference>
<dbReference type="SUPFAM" id="SSF56112">
    <property type="entry name" value="Protein kinase-like (PK-like)"/>
    <property type="match status" value="1"/>
</dbReference>
<dbReference type="KEGG" id="fme:FOMMEDRAFT_162869"/>
<dbReference type="PANTHER" id="PTHR44329">
    <property type="entry name" value="SERINE/THREONINE-PROTEIN KINASE TNNI3K-RELATED"/>
    <property type="match status" value="1"/>
</dbReference>
<protein>
    <recommendedName>
        <fullName evidence="3">Protein kinase domain-containing protein</fullName>
    </recommendedName>
</protein>
<reference evidence="2" key="1">
    <citation type="journal article" date="2012" name="Science">
        <title>The Paleozoic origin of enzymatic lignin decomposition reconstructed from 31 fungal genomes.</title>
        <authorList>
            <person name="Floudas D."/>
            <person name="Binder M."/>
            <person name="Riley R."/>
            <person name="Barry K."/>
            <person name="Blanchette R.A."/>
            <person name="Henrissat B."/>
            <person name="Martinez A.T."/>
            <person name="Otillar R."/>
            <person name="Spatafora J.W."/>
            <person name="Yadav J.S."/>
            <person name="Aerts A."/>
            <person name="Benoit I."/>
            <person name="Boyd A."/>
            <person name="Carlson A."/>
            <person name="Copeland A."/>
            <person name="Coutinho P.M."/>
            <person name="de Vries R.P."/>
            <person name="Ferreira P."/>
            <person name="Findley K."/>
            <person name="Foster B."/>
            <person name="Gaskell J."/>
            <person name="Glotzer D."/>
            <person name="Gorecki P."/>
            <person name="Heitman J."/>
            <person name="Hesse C."/>
            <person name="Hori C."/>
            <person name="Igarashi K."/>
            <person name="Jurgens J.A."/>
            <person name="Kallen N."/>
            <person name="Kersten P."/>
            <person name="Kohler A."/>
            <person name="Kuees U."/>
            <person name="Kumar T.K.A."/>
            <person name="Kuo A."/>
            <person name="LaButti K."/>
            <person name="Larrondo L.F."/>
            <person name="Lindquist E."/>
            <person name="Ling A."/>
            <person name="Lombard V."/>
            <person name="Lucas S."/>
            <person name="Lundell T."/>
            <person name="Martin R."/>
            <person name="McLaughlin D.J."/>
            <person name="Morgenstern I."/>
            <person name="Morin E."/>
            <person name="Murat C."/>
            <person name="Nagy L.G."/>
            <person name="Nolan M."/>
            <person name="Ohm R.A."/>
            <person name="Patyshakuliyeva A."/>
            <person name="Rokas A."/>
            <person name="Ruiz-Duenas F.J."/>
            <person name="Sabat G."/>
            <person name="Salamov A."/>
            <person name="Samejima M."/>
            <person name="Schmutz J."/>
            <person name="Slot J.C."/>
            <person name="St John F."/>
            <person name="Stenlid J."/>
            <person name="Sun H."/>
            <person name="Sun S."/>
            <person name="Syed K."/>
            <person name="Tsang A."/>
            <person name="Wiebenga A."/>
            <person name="Young D."/>
            <person name="Pisabarro A."/>
            <person name="Eastwood D.C."/>
            <person name="Martin F."/>
            <person name="Cullen D."/>
            <person name="Grigoriev I.V."/>
            <person name="Hibbett D.S."/>
        </authorList>
    </citation>
    <scope>NUCLEOTIDE SEQUENCE [LARGE SCALE GENOMIC DNA]</scope>
    <source>
        <strain evidence="2">MF3/22</strain>
    </source>
</reference>